<comment type="cofactor">
    <cofactor evidence="2">
        <name>Co(2+)</name>
        <dbReference type="ChEBI" id="CHEBI:48828"/>
    </cofactor>
</comment>
<dbReference type="Gene3D" id="1.20.1090.10">
    <property type="entry name" value="Dehydroquinate synthase-like - alpha domain"/>
    <property type="match status" value="1"/>
</dbReference>
<evidence type="ECO:0000256" key="9">
    <source>
        <dbReference type="ARBA" id="ARBA00023239"/>
    </source>
</evidence>
<dbReference type="PANTHER" id="PTHR43622">
    <property type="entry name" value="3-DEHYDROQUINATE SYNTHASE"/>
    <property type="match status" value="1"/>
</dbReference>
<sequence length="355" mass="40325">MQSIQANNYPVHFNEIGYEKLNQHLKENKYSNLFIIADTNTNEHCLPKFLPLLETDLTIEIIEFEAGEINKNIETCIEIWNVLTELGADRKTLIINIGGGVVTDLGGFVASTFKRGVDFIHIPTTLLSMVDASVGGKNGVDLGNLKNQIGVINTPKMVLIDTRYLETVPQNEMRSGLAEMLKHGLIFDKAYWEYFLDLKAIDFDHLDALIHRSVEIKNIIVMQDPTEQNIRKSLNFGHTLGHAIESYFLENESKTTLLHGEAIAVGMILESYISLHKKLITQEEYNEIKTTLKSIYDDVVFEENDIDPILELLIHDKKNEYGRIQFALIEGIGQIKINQSVENELILNAFQDYKS</sequence>
<dbReference type="GO" id="GO:0009073">
    <property type="term" value="P:aromatic amino acid family biosynthetic process"/>
    <property type="evidence" value="ECO:0007669"/>
    <property type="project" value="InterPro"/>
</dbReference>
<dbReference type="PANTHER" id="PTHR43622:SF1">
    <property type="entry name" value="3-DEHYDROQUINATE SYNTHASE"/>
    <property type="match status" value="1"/>
</dbReference>
<evidence type="ECO:0000256" key="10">
    <source>
        <dbReference type="ARBA" id="ARBA00023285"/>
    </source>
</evidence>
<accession>A0A2W7TPF2</accession>
<gene>
    <name evidence="14" type="primary">aroB</name>
    <name evidence="14" type="ORF">DOS84_17710</name>
</gene>
<dbReference type="InterPro" id="IPR016037">
    <property type="entry name" value="DHQ_synth_AroB"/>
</dbReference>
<dbReference type="CDD" id="cd08195">
    <property type="entry name" value="DHQS"/>
    <property type="match status" value="1"/>
</dbReference>
<evidence type="ECO:0000256" key="8">
    <source>
        <dbReference type="ARBA" id="ARBA00023027"/>
    </source>
</evidence>
<evidence type="ECO:0000313" key="14">
    <source>
        <dbReference type="EMBL" id="PZX92131.1"/>
    </source>
</evidence>
<dbReference type="GO" id="GO:0003856">
    <property type="term" value="F:3-dehydroquinate synthase activity"/>
    <property type="evidence" value="ECO:0007669"/>
    <property type="project" value="UniProtKB-UniRule"/>
</dbReference>
<comment type="cofactor">
    <cofactor evidence="1">
        <name>NAD(+)</name>
        <dbReference type="ChEBI" id="CHEBI:57540"/>
    </cofactor>
</comment>
<dbReference type="InterPro" id="IPR050071">
    <property type="entry name" value="Dehydroquinate_synthase"/>
</dbReference>
<keyword evidence="8" id="KW-0520">NAD</keyword>
<proteinExistence type="predicted"/>
<keyword evidence="7" id="KW-0862">Zinc</keyword>
<evidence type="ECO:0000256" key="11">
    <source>
        <dbReference type="NCBIfam" id="TIGR01357"/>
    </source>
</evidence>
<dbReference type="GO" id="GO:0005737">
    <property type="term" value="C:cytoplasm"/>
    <property type="evidence" value="ECO:0007669"/>
    <property type="project" value="InterPro"/>
</dbReference>
<dbReference type="OrthoDB" id="9806583at2"/>
<comment type="cofactor">
    <cofactor evidence="3">
        <name>Zn(2+)</name>
        <dbReference type="ChEBI" id="CHEBI:29105"/>
    </cofactor>
</comment>
<dbReference type="GO" id="GO:0000166">
    <property type="term" value="F:nucleotide binding"/>
    <property type="evidence" value="ECO:0007669"/>
    <property type="project" value="UniProtKB-KW"/>
</dbReference>
<dbReference type="Proteomes" id="UP000249177">
    <property type="component" value="Unassembled WGS sequence"/>
</dbReference>
<comment type="caution">
    <text evidence="14">The sequence shown here is derived from an EMBL/GenBank/DDBJ whole genome shotgun (WGS) entry which is preliminary data.</text>
</comment>
<comment type="function">
    <text evidence="4">Catalyzes the conversion of 3-deoxy-D-arabino-heptulosonate 7-phosphate (DAHP) to dehydroquinate (DHQ).</text>
</comment>
<evidence type="ECO:0000313" key="15">
    <source>
        <dbReference type="Proteomes" id="UP000249177"/>
    </source>
</evidence>
<evidence type="ECO:0000256" key="1">
    <source>
        <dbReference type="ARBA" id="ARBA00001911"/>
    </source>
</evidence>
<keyword evidence="10" id="KW-0170">Cobalt</keyword>
<dbReference type="EC" id="4.2.3.4" evidence="11"/>
<evidence type="ECO:0000256" key="7">
    <source>
        <dbReference type="ARBA" id="ARBA00022833"/>
    </source>
</evidence>
<evidence type="ECO:0000259" key="12">
    <source>
        <dbReference type="Pfam" id="PF01761"/>
    </source>
</evidence>
<dbReference type="Pfam" id="PF01761">
    <property type="entry name" value="DHQ_synthase"/>
    <property type="match status" value="1"/>
</dbReference>
<evidence type="ECO:0000259" key="13">
    <source>
        <dbReference type="Pfam" id="PF24621"/>
    </source>
</evidence>
<name>A0A2W7TPF2_9FLAO</name>
<reference evidence="14 15" key="1">
    <citation type="submission" date="2018-06" db="EMBL/GenBank/DDBJ databases">
        <title>Flavobacterium sp IMCC34762, genome.</title>
        <authorList>
            <person name="Joung Y."/>
            <person name="Cho J."/>
            <person name="Song J."/>
        </authorList>
    </citation>
    <scope>NUCLEOTIDE SEQUENCE [LARGE SCALE GENOMIC DNA]</scope>
    <source>
        <strain evidence="14 15">IMCC34762</strain>
    </source>
</reference>
<evidence type="ECO:0000256" key="2">
    <source>
        <dbReference type="ARBA" id="ARBA00001941"/>
    </source>
</evidence>
<evidence type="ECO:0000256" key="4">
    <source>
        <dbReference type="ARBA" id="ARBA00003485"/>
    </source>
</evidence>
<dbReference type="InterPro" id="IPR030963">
    <property type="entry name" value="DHQ_synth_fam"/>
</dbReference>
<dbReference type="InterPro" id="IPR056179">
    <property type="entry name" value="DHQS_C"/>
</dbReference>
<dbReference type="Gene3D" id="3.40.50.1970">
    <property type="match status" value="1"/>
</dbReference>
<dbReference type="GO" id="GO:0046872">
    <property type="term" value="F:metal ion binding"/>
    <property type="evidence" value="ECO:0007669"/>
    <property type="project" value="UniProtKB-KW"/>
</dbReference>
<organism evidence="14 15">
    <name type="scientific">Flavobacterium aquariorum</name>
    <dbReference type="NCBI Taxonomy" id="2217670"/>
    <lineage>
        <taxon>Bacteria</taxon>
        <taxon>Pseudomonadati</taxon>
        <taxon>Bacteroidota</taxon>
        <taxon>Flavobacteriia</taxon>
        <taxon>Flavobacteriales</taxon>
        <taxon>Flavobacteriaceae</taxon>
        <taxon>Flavobacterium</taxon>
    </lineage>
</organism>
<keyword evidence="15" id="KW-1185">Reference proteome</keyword>
<evidence type="ECO:0000256" key="3">
    <source>
        <dbReference type="ARBA" id="ARBA00001947"/>
    </source>
</evidence>
<dbReference type="Pfam" id="PF24621">
    <property type="entry name" value="DHQS_C"/>
    <property type="match status" value="1"/>
</dbReference>
<dbReference type="InterPro" id="IPR030960">
    <property type="entry name" value="DHQS/DOIS_N"/>
</dbReference>
<feature type="domain" description="3-dehydroquinate synthase N-terminal" evidence="12">
    <location>
        <begin position="62"/>
        <end position="174"/>
    </location>
</feature>
<dbReference type="GO" id="GO:0009423">
    <property type="term" value="P:chorismate biosynthetic process"/>
    <property type="evidence" value="ECO:0007669"/>
    <property type="project" value="UniProtKB-UniRule"/>
</dbReference>
<dbReference type="AlphaFoldDB" id="A0A2W7TPF2"/>
<dbReference type="EMBL" id="QKXH01000013">
    <property type="protein sequence ID" value="PZX92131.1"/>
    <property type="molecule type" value="Genomic_DNA"/>
</dbReference>
<dbReference type="SUPFAM" id="SSF56796">
    <property type="entry name" value="Dehydroquinate synthase-like"/>
    <property type="match status" value="1"/>
</dbReference>
<dbReference type="FunFam" id="3.40.50.1970:FF:000007">
    <property type="entry name" value="Pentafunctional AROM polypeptide"/>
    <property type="match status" value="1"/>
</dbReference>
<dbReference type="RefSeq" id="WP_111411427.1">
    <property type="nucleotide sequence ID" value="NZ_QKXH01000013.1"/>
</dbReference>
<keyword evidence="5" id="KW-0479">Metal-binding</keyword>
<feature type="domain" description="3-dehydroquinate synthase C-terminal" evidence="13">
    <location>
        <begin position="176"/>
        <end position="319"/>
    </location>
</feature>
<evidence type="ECO:0000256" key="6">
    <source>
        <dbReference type="ARBA" id="ARBA00022741"/>
    </source>
</evidence>
<keyword evidence="6" id="KW-0547">Nucleotide-binding</keyword>
<protein>
    <recommendedName>
        <fullName evidence="11">3-dehydroquinate synthase</fullName>
        <ecNumber evidence="11">4.2.3.4</ecNumber>
    </recommendedName>
</protein>
<dbReference type="PIRSF" id="PIRSF001455">
    <property type="entry name" value="DHQ_synth"/>
    <property type="match status" value="1"/>
</dbReference>
<evidence type="ECO:0000256" key="5">
    <source>
        <dbReference type="ARBA" id="ARBA00022723"/>
    </source>
</evidence>
<keyword evidence="9 14" id="KW-0456">Lyase</keyword>
<dbReference type="NCBIfam" id="TIGR01357">
    <property type="entry name" value="aroB"/>
    <property type="match status" value="1"/>
</dbReference>